<gene>
    <name evidence="1" type="ORF">K469DRAFT_761408</name>
</gene>
<evidence type="ECO:0000313" key="2">
    <source>
        <dbReference type="Proteomes" id="UP000800200"/>
    </source>
</evidence>
<name>A0A6A6DDK5_9PEZI</name>
<reference evidence="1" key="1">
    <citation type="journal article" date="2020" name="Stud. Mycol.">
        <title>101 Dothideomycetes genomes: a test case for predicting lifestyles and emergence of pathogens.</title>
        <authorList>
            <person name="Haridas S."/>
            <person name="Albert R."/>
            <person name="Binder M."/>
            <person name="Bloem J."/>
            <person name="Labutti K."/>
            <person name="Salamov A."/>
            <person name="Andreopoulos B."/>
            <person name="Baker S."/>
            <person name="Barry K."/>
            <person name="Bills G."/>
            <person name="Bluhm B."/>
            <person name="Cannon C."/>
            <person name="Castanera R."/>
            <person name="Culley D."/>
            <person name="Daum C."/>
            <person name="Ezra D."/>
            <person name="Gonzalez J."/>
            <person name="Henrissat B."/>
            <person name="Kuo A."/>
            <person name="Liang C."/>
            <person name="Lipzen A."/>
            <person name="Lutzoni F."/>
            <person name="Magnuson J."/>
            <person name="Mondo S."/>
            <person name="Nolan M."/>
            <person name="Ohm R."/>
            <person name="Pangilinan J."/>
            <person name="Park H.-J."/>
            <person name="Ramirez L."/>
            <person name="Alfaro M."/>
            <person name="Sun H."/>
            <person name="Tritt A."/>
            <person name="Yoshinaga Y."/>
            <person name="Zwiers L.-H."/>
            <person name="Turgeon B."/>
            <person name="Goodwin S."/>
            <person name="Spatafora J."/>
            <person name="Crous P."/>
            <person name="Grigoriev I."/>
        </authorList>
    </citation>
    <scope>NUCLEOTIDE SEQUENCE</scope>
    <source>
        <strain evidence="1">CBS 207.26</strain>
    </source>
</reference>
<dbReference type="EMBL" id="ML994716">
    <property type="protein sequence ID" value="KAF2176060.1"/>
    <property type="molecule type" value="Genomic_DNA"/>
</dbReference>
<accession>A0A6A6DDK5</accession>
<keyword evidence="2" id="KW-1185">Reference proteome</keyword>
<sequence>MNAEQDNSPEDIRVLDPIPDAKKRSHWTHETGRDKLDFMIELDAMKRWYCSVPWPLLDMAFHYQSHAEPKQMSVPFPHLMVSADLYIARSLYQRVSTLNWRLVL</sequence>
<dbReference type="Proteomes" id="UP000800200">
    <property type="component" value="Unassembled WGS sequence"/>
</dbReference>
<proteinExistence type="predicted"/>
<dbReference type="AlphaFoldDB" id="A0A6A6DDK5"/>
<protein>
    <submittedName>
        <fullName evidence="1">Uncharacterized protein</fullName>
    </submittedName>
</protein>
<organism evidence="1 2">
    <name type="scientific">Zopfia rhizophila CBS 207.26</name>
    <dbReference type="NCBI Taxonomy" id="1314779"/>
    <lineage>
        <taxon>Eukaryota</taxon>
        <taxon>Fungi</taxon>
        <taxon>Dikarya</taxon>
        <taxon>Ascomycota</taxon>
        <taxon>Pezizomycotina</taxon>
        <taxon>Dothideomycetes</taxon>
        <taxon>Dothideomycetes incertae sedis</taxon>
        <taxon>Zopfiaceae</taxon>
        <taxon>Zopfia</taxon>
    </lineage>
</organism>
<evidence type="ECO:0000313" key="1">
    <source>
        <dbReference type="EMBL" id="KAF2176060.1"/>
    </source>
</evidence>
<dbReference type="OrthoDB" id="3747161at2759"/>